<organism evidence="2 3">
    <name type="scientific">Triticum urartu</name>
    <name type="common">Red wild einkorn</name>
    <name type="synonym">Crithodium urartu</name>
    <dbReference type="NCBI Taxonomy" id="4572"/>
    <lineage>
        <taxon>Eukaryota</taxon>
        <taxon>Viridiplantae</taxon>
        <taxon>Streptophyta</taxon>
        <taxon>Embryophyta</taxon>
        <taxon>Tracheophyta</taxon>
        <taxon>Spermatophyta</taxon>
        <taxon>Magnoliopsida</taxon>
        <taxon>Liliopsida</taxon>
        <taxon>Poales</taxon>
        <taxon>Poaceae</taxon>
        <taxon>BOP clade</taxon>
        <taxon>Pooideae</taxon>
        <taxon>Triticodae</taxon>
        <taxon>Triticeae</taxon>
        <taxon>Triticinae</taxon>
        <taxon>Triticum</taxon>
    </lineage>
</organism>
<accession>A0A8R7P8C8</accession>
<evidence type="ECO:0000256" key="1">
    <source>
        <dbReference type="SAM" id="MobiDB-lite"/>
    </source>
</evidence>
<protein>
    <submittedName>
        <fullName evidence="2">Uncharacterized protein</fullName>
    </submittedName>
</protein>
<reference evidence="2" key="2">
    <citation type="submission" date="2018-03" db="EMBL/GenBank/DDBJ databases">
        <title>The Triticum urartu genome reveals the dynamic nature of wheat genome evolution.</title>
        <authorList>
            <person name="Ling H."/>
            <person name="Ma B."/>
            <person name="Shi X."/>
            <person name="Liu H."/>
            <person name="Dong L."/>
            <person name="Sun H."/>
            <person name="Cao Y."/>
            <person name="Gao Q."/>
            <person name="Zheng S."/>
            <person name="Li Y."/>
            <person name="Yu Y."/>
            <person name="Du H."/>
            <person name="Qi M."/>
            <person name="Li Y."/>
            <person name="Yu H."/>
            <person name="Cui Y."/>
            <person name="Wang N."/>
            <person name="Chen C."/>
            <person name="Wu H."/>
            <person name="Zhao Y."/>
            <person name="Zhang J."/>
            <person name="Li Y."/>
            <person name="Zhou W."/>
            <person name="Zhang B."/>
            <person name="Hu W."/>
            <person name="Eijk M."/>
            <person name="Tang J."/>
            <person name="Witsenboer H."/>
            <person name="Zhao S."/>
            <person name="Li Z."/>
            <person name="Zhang A."/>
            <person name="Wang D."/>
            <person name="Liang C."/>
        </authorList>
    </citation>
    <scope>NUCLEOTIDE SEQUENCE [LARGE SCALE GENOMIC DNA]</scope>
    <source>
        <strain evidence="2">cv. G1812</strain>
    </source>
</reference>
<keyword evidence="3" id="KW-1185">Reference proteome</keyword>
<name>A0A8R7P8C8_TRIUA</name>
<dbReference type="Gramene" id="TuG1812G0100004762.01.T02">
    <property type="protein sequence ID" value="TuG1812G0100004762.01.T02"/>
    <property type="gene ID" value="TuG1812G0100004762.01"/>
</dbReference>
<dbReference type="AlphaFoldDB" id="A0A8R7P8C8"/>
<dbReference type="Proteomes" id="UP000015106">
    <property type="component" value="Chromosome 1"/>
</dbReference>
<evidence type="ECO:0000313" key="2">
    <source>
        <dbReference type="EnsemblPlants" id="TuG1812G0100004762.01.T02"/>
    </source>
</evidence>
<proteinExistence type="predicted"/>
<reference evidence="3" key="1">
    <citation type="journal article" date="2013" name="Nature">
        <title>Draft genome of the wheat A-genome progenitor Triticum urartu.</title>
        <authorList>
            <person name="Ling H.Q."/>
            <person name="Zhao S."/>
            <person name="Liu D."/>
            <person name="Wang J."/>
            <person name="Sun H."/>
            <person name="Zhang C."/>
            <person name="Fan H."/>
            <person name="Li D."/>
            <person name="Dong L."/>
            <person name="Tao Y."/>
            <person name="Gao C."/>
            <person name="Wu H."/>
            <person name="Li Y."/>
            <person name="Cui Y."/>
            <person name="Guo X."/>
            <person name="Zheng S."/>
            <person name="Wang B."/>
            <person name="Yu K."/>
            <person name="Liang Q."/>
            <person name="Yang W."/>
            <person name="Lou X."/>
            <person name="Chen J."/>
            <person name="Feng M."/>
            <person name="Jian J."/>
            <person name="Zhang X."/>
            <person name="Luo G."/>
            <person name="Jiang Y."/>
            <person name="Liu J."/>
            <person name="Wang Z."/>
            <person name="Sha Y."/>
            <person name="Zhang B."/>
            <person name="Wu H."/>
            <person name="Tang D."/>
            <person name="Shen Q."/>
            <person name="Xue P."/>
            <person name="Zou S."/>
            <person name="Wang X."/>
            <person name="Liu X."/>
            <person name="Wang F."/>
            <person name="Yang Y."/>
            <person name="An X."/>
            <person name="Dong Z."/>
            <person name="Zhang K."/>
            <person name="Zhang X."/>
            <person name="Luo M.C."/>
            <person name="Dvorak J."/>
            <person name="Tong Y."/>
            <person name="Wang J."/>
            <person name="Yang H."/>
            <person name="Li Z."/>
            <person name="Wang D."/>
            <person name="Zhang A."/>
            <person name="Wang J."/>
        </authorList>
    </citation>
    <scope>NUCLEOTIDE SEQUENCE</scope>
    <source>
        <strain evidence="3">cv. G1812</strain>
    </source>
</reference>
<sequence length="83" mass="9152">ETSRHSFQPLLPVLSFLPSGWAHLGVPERDHDRGPTRRGILMLVDLSGTPPFLSIVPASRRKTSPASPRYRSSEAVARQGRPP</sequence>
<dbReference type="EnsemblPlants" id="TuG1812G0100004762.01.T02">
    <property type="protein sequence ID" value="TuG1812G0100004762.01.T02"/>
    <property type="gene ID" value="TuG1812G0100004762.01"/>
</dbReference>
<reference evidence="2" key="3">
    <citation type="submission" date="2022-06" db="UniProtKB">
        <authorList>
            <consortium name="EnsemblPlants"/>
        </authorList>
    </citation>
    <scope>IDENTIFICATION</scope>
</reference>
<feature type="region of interest" description="Disordered" evidence="1">
    <location>
        <begin position="55"/>
        <end position="83"/>
    </location>
</feature>
<evidence type="ECO:0000313" key="3">
    <source>
        <dbReference type="Proteomes" id="UP000015106"/>
    </source>
</evidence>